<dbReference type="InterPro" id="IPR001650">
    <property type="entry name" value="Helicase_C-like"/>
</dbReference>
<evidence type="ECO:0000259" key="8">
    <source>
        <dbReference type="PROSITE" id="PS51192"/>
    </source>
</evidence>
<evidence type="ECO:0000313" key="10">
    <source>
        <dbReference type="EMBL" id="KAL3805812.1"/>
    </source>
</evidence>
<dbReference type="PROSITE" id="PS00690">
    <property type="entry name" value="DEAH_ATP_HELICASE"/>
    <property type="match status" value="1"/>
</dbReference>
<feature type="domain" description="Helicase ATP-binding" evidence="8">
    <location>
        <begin position="125"/>
        <end position="369"/>
    </location>
</feature>
<name>A0ABD3QZP3_9STRA</name>
<dbReference type="EC" id="3.6.4.13" evidence="1"/>
<protein>
    <recommendedName>
        <fullName evidence="1">RNA helicase</fullName>
        <ecNumber evidence="1">3.6.4.13</ecNumber>
    </recommendedName>
</protein>
<evidence type="ECO:0000256" key="2">
    <source>
        <dbReference type="ARBA" id="ARBA00022741"/>
    </source>
</evidence>
<dbReference type="Pfam" id="PF04408">
    <property type="entry name" value="WHD_HA2"/>
    <property type="match status" value="1"/>
</dbReference>
<evidence type="ECO:0000256" key="4">
    <source>
        <dbReference type="ARBA" id="ARBA00022806"/>
    </source>
</evidence>
<evidence type="ECO:0000256" key="3">
    <source>
        <dbReference type="ARBA" id="ARBA00022801"/>
    </source>
</evidence>
<feature type="compositionally biased region" description="Low complexity" evidence="7">
    <location>
        <begin position="163"/>
        <end position="183"/>
    </location>
</feature>
<feature type="region of interest" description="Disordered" evidence="7">
    <location>
        <begin position="1"/>
        <end position="94"/>
    </location>
</feature>
<dbReference type="GO" id="GO:0003724">
    <property type="term" value="F:RNA helicase activity"/>
    <property type="evidence" value="ECO:0007669"/>
    <property type="project" value="UniProtKB-EC"/>
</dbReference>
<dbReference type="EMBL" id="JABMIG020000001">
    <property type="protein sequence ID" value="KAL3805812.1"/>
    <property type="molecule type" value="Genomic_DNA"/>
</dbReference>
<dbReference type="Gene3D" id="1.20.120.1080">
    <property type="match status" value="1"/>
</dbReference>
<dbReference type="InterPro" id="IPR007502">
    <property type="entry name" value="Helicase-assoc_dom"/>
</dbReference>
<dbReference type="SUPFAM" id="SSF52540">
    <property type="entry name" value="P-loop containing nucleoside triphosphate hydrolases"/>
    <property type="match status" value="1"/>
</dbReference>
<dbReference type="Pfam" id="PF07717">
    <property type="entry name" value="OB_NTP_bind"/>
    <property type="match status" value="1"/>
</dbReference>
<dbReference type="InterPro" id="IPR048333">
    <property type="entry name" value="HA2_WH"/>
</dbReference>
<dbReference type="InterPro" id="IPR014001">
    <property type="entry name" value="Helicase_ATP-bd"/>
</dbReference>
<evidence type="ECO:0000256" key="1">
    <source>
        <dbReference type="ARBA" id="ARBA00012552"/>
    </source>
</evidence>
<evidence type="ECO:0000259" key="9">
    <source>
        <dbReference type="PROSITE" id="PS51194"/>
    </source>
</evidence>
<dbReference type="InterPro" id="IPR002464">
    <property type="entry name" value="DNA/RNA_helicase_DEAH_CS"/>
</dbReference>
<dbReference type="PANTHER" id="PTHR18934:SF118">
    <property type="entry name" value="ATP-DEPENDENT RNA HELICASE DHX33"/>
    <property type="match status" value="1"/>
</dbReference>
<dbReference type="Proteomes" id="UP001516023">
    <property type="component" value="Unassembled WGS sequence"/>
</dbReference>
<feature type="compositionally biased region" description="Basic residues" evidence="7">
    <location>
        <begin position="29"/>
        <end position="40"/>
    </location>
</feature>
<dbReference type="SMART" id="SM00487">
    <property type="entry name" value="DEXDc"/>
    <property type="match status" value="1"/>
</dbReference>
<feature type="compositionally biased region" description="Polar residues" evidence="7">
    <location>
        <begin position="19"/>
        <end position="28"/>
    </location>
</feature>
<keyword evidence="5" id="KW-0067">ATP-binding</keyword>
<dbReference type="GO" id="GO:0005524">
    <property type="term" value="F:ATP binding"/>
    <property type="evidence" value="ECO:0007669"/>
    <property type="project" value="UniProtKB-KW"/>
</dbReference>
<dbReference type="AlphaFoldDB" id="A0ABD3QZP3"/>
<dbReference type="InterPro" id="IPR027417">
    <property type="entry name" value="P-loop_NTPase"/>
</dbReference>
<dbReference type="Pfam" id="PF21010">
    <property type="entry name" value="HA2_C"/>
    <property type="match status" value="1"/>
</dbReference>
<dbReference type="GO" id="GO:0005730">
    <property type="term" value="C:nucleolus"/>
    <property type="evidence" value="ECO:0007669"/>
    <property type="project" value="UniProtKB-ARBA"/>
</dbReference>
<dbReference type="InterPro" id="IPR011709">
    <property type="entry name" value="DEAD-box_helicase_OB_fold"/>
</dbReference>
<feature type="compositionally biased region" description="Basic and acidic residues" evidence="7">
    <location>
        <begin position="48"/>
        <end position="79"/>
    </location>
</feature>
<evidence type="ECO:0000256" key="7">
    <source>
        <dbReference type="SAM" id="MobiDB-lite"/>
    </source>
</evidence>
<gene>
    <name evidence="10" type="ORF">HJC23_007773</name>
</gene>
<keyword evidence="2" id="KW-0547">Nucleotide-binding</keyword>
<keyword evidence="3" id="KW-0378">Hydrolase</keyword>
<organism evidence="10 11">
    <name type="scientific">Cyclotella cryptica</name>
    <dbReference type="NCBI Taxonomy" id="29204"/>
    <lineage>
        <taxon>Eukaryota</taxon>
        <taxon>Sar</taxon>
        <taxon>Stramenopiles</taxon>
        <taxon>Ochrophyta</taxon>
        <taxon>Bacillariophyta</taxon>
        <taxon>Coscinodiscophyceae</taxon>
        <taxon>Thalassiosirophycidae</taxon>
        <taxon>Stephanodiscales</taxon>
        <taxon>Stephanodiscaceae</taxon>
        <taxon>Cyclotella</taxon>
    </lineage>
</organism>
<dbReference type="CDD" id="cd18791">
    <property type="entry name" value="SF2_C_RHA"/>
    <property type="match status" value="1"/>
</dbReference>
<dbReference type="SMART" id="SM00490">
    <property type="entry name" value="HELICc"/>
    <property type="match status" value="1"/>
</dbReference>
<dbReference type="PROSITE" id="PS51194">
    <property type="entry name" value="HELICASE_CTER"/>
    <property type="match status" value="1"/>
</dbReference>
<evidence type="ECO:0000313" key="11">
    <source>
        <dbReference type="Proteomes" id="UP001516023"/>
    </source>
</evidence>
<keyword evidence="11" id="KW-1185">Reference proteome</keyword>
<dbReference type="GO" id="GO:0016787">
    <property type="term" value="F:hydrolase activity"/>
    <property type="evidence" value="ECO:0007669"/>
    <property type="project" value="UniProtKB-KW"/>
</dbReference>
<comment type="catalytic activity">
    <reaction evidence="6">
        <text>ATP + H2O = ADP + phosphate + H(+)</text>
        <dbReference type="Rhea" id="RHEA:13065"/>
        <dbReference type="ChEBI" id="CHEBI:15377"/>
        <dbReference type="ChEBI" id="CHEBI:15378"/>
        <dbReference type="ChEBI" id="CHEBI:30616"/>
        <dbReference type="ChEBI" id="CHEBI:43474"/>
        <dbReference type="ChEBI" id="CHEBI:456216"/>
        <dbReference type="EC" id="3.6.4.13"/>
    </reaction>
</comment>
<dbReference type="PANTHER" id="PTHR18934">
    <property type="entry name" value="ATP-DEPENDENT RNA HELICASE"/>
    <property type="match status" value="1"/>
</dbReference>
<comment type="caution">
    <text evidence="10">The sequence shown here is derived from an EMBL/GenBank/DDBJ whole genome shotgun (WGS) entry which is preliminary data.</text>
</comment>
<reference evidence="10 11" key="1">
    <citation type="journal article" date="2020" name="G3 (Bethesda)">
        <title>Improved Reference Genome for Cyclotella cryptica CCMP332, a Model for Cell Wall Morphogenesis, Salinity Adaptation, and Lipid Production in Diatoms (Bacillariophyta).</title>
        <authorList>
            <person name="Roberts W.R."/>
            <person name="Downey K.M."/>
            <person name="Ruck E.C."/>
            <person name="Traller J.C."/>
            <person name="Alverson A.J."/>
        </authorList>
    </citation>
    <scope>NUCLEOTIDE SEQUENCE [LARGE SCALE GENOMIC DNA]</scope>
    <source>
        <strain evidence="10 11">CCMP332</strain>
    </source>
</reference>
<accession>A0ABD3QZP3</accession>
<dbReference type="SMART" id="SM00847">
    <property type="entry name" value="HA2"/>
    <property type="match status" value="1"/>
</dbReference>
<dbReference type="PROSITE" id="PS51192">
    <property type="entry name" value="HELICASE_ATP_BIND_1"/>
    <property type="match status" value="1"/>
</dbReference>
<dbReference type="Pfam" id="PF00271">
    <property type="entry name" value="Helicase_C"/>
    <property type="match status" value="1"/>
</dbReference>
<evidence type="ECO:0000256" key="6">
    <source>
        <dbReference type="ARBA" id="ARBA00047984"/>
    </source>
</evidence>
<sequence>MTMDDTIYDASLDIGIAVKQTTPELSTTKSKKKKRKRKRSSGSGIDKPGGDDEAKALFHDEDHPGGEIPRKKSWEEHGPKSASPSSQHPEDVGKQHVTISMPPLAGMFVKERSNLPVYRHRKELCHLIANNDVVLVVAETGSGKSTQIPAYISESSLLKKAATLSAKSTPTPSSTTTKTTTKSKTPHQKYGLTISVTQPRRVAAITLAKRVSDELGCLPGTLVGHRVRFDDTTDLRGTITKIIYATDGMLLREAMVDPLLRRYGVVVLDEAHERSLQTDVLFGVVKRAMCARRRDEKNDDGCRWVNGEMDGVAMDTAPSLEKDVEIINKMRQEAVNLGIPPLRVVVMSATLDVETFQRFFPGSATVKIPGRQFPVQEVYTEEVQEDYLDAALKTAIQIHKYTDDGDVLIFLPGQDEIEDLASLLKTHLEELEPDNTPSTQQGVTKDIVQNIKGIGTSVHSGNTMIVNGVLICVLYAALPPDAQMVAFRPKPEGCSRKIILSTNIAETSVTLDGIKYVVDCGKHKSREYSSSTGMESLKLSNISKAQAAQRMGRAGRVSEGICLRLYPEIAFDSLEETTIPEILRVNLAHVVLQLKAMGIHDPRCFSFLTPPDPDNIVKSFELLSALGAVDESLELTAYGKEMSKLPLDPVFAHLLLQSEKFECVSEMLTVVGMLSAENIFFRPGRSGEDSGGLASVGAAAHRRFASHEGDLPSLLNVYNAWKKEAIYLQPGKSKKLEKKKLSSGKMLHGDWCKQNFISGRALVRAHDVRSQLSELASRSVERNGLGMNVDSSCAAEMTTFFKCISGGLSLQVASRVPTPEQQQGSRLSKAGKSGFIPSRGQYKTRLGGNFVSVHPTSFMFGRNPPPKCVVYTELLQTSKLYIRGVTQIREEWIDEGR</sequence>
<feature type="domain" description="Helicase C-terminal" evidence="9">
    <location>
        <begin position="394"/>
        <end position="598"/>
    </location>
</feature>
<evidence type="ECO:0000256" key="5">
    <source>
        <dbReference type="ARBA" id="ARBA00022840"/>
    </source>
</evidence>
<keyword evidence="4" id="KW-0347">Helicase</keyword>
<proteinExistence type="predicted"/>
<feature type="region of interest" description="Disordered" evidence="7">
    <location>
        <begin position="163"/>
        <end position="187"/>
    </location>
</feature>
<dbReference type="Gene3D" id="3.40.50.300">
    <property type="entry name" value="P-loop containing nucleotide triphosphate hydrolases"/>
    <property type="match status" value="2"/>
</dbReference>